<reference evidence="1 2" key="1">
    <citation type="journal article" date="2018" name="Front. Microbiol.">
        <title>Genome-Wide Analysis of Corynespora cassiicola Leaf Fall Disease Putative Effectors.</title>
        <authorList>
            <person name="Lopez D."/>
            <person name="Ribeiro S."/>
            <person name="Label P."/>
            <person name="Fumanal B."/>
            <person name="Venisse J.S."/>
            <person name="Kohler A."/>
            <person name="de Oliveira R.R."/>
            <person name="Labutti K."/>
            <person name="Lipzen A."/>
            <person name="Lail K."/>
            <person name="Bauer D."/>
            <person name="Ohm R.A."/>
            <person name="Barry K.W."/>
            <person name="Spatafora J."/>
            <person name="Grigoriev I.V."/>
            <person name="Martin F.M."/>
            <person name="Pujade-Renaud V."/>
        </authorList>
    </citation>
    <scope>NUCLEOTIDE SEQUENCE [LARGE SCALE GENOMIC DNA]</scope>
    <source>
        <strain evidence="1 2">Philippines</strain>
    </source>
</reference>
<organism evidence="1 2">
    <name type="scientific">Corynespora cassiicola Philippines</name>
    <dbReference type="NCBI Taxonomy" id="1448308"/>
    <lineage>
        <taxon>Eukaryota</taxon>
        <taxon>Fungi</taxon>
        <taxon>Dikarya</taxon>
        <taxon>Ascomycota</taxon>
        <taxon>Pezizomycotina</taxon>
        <taxon>Dothideomycetes</taxon>
        <taxon>Pleosporomycetidae</taxon>
        <taxon>Pleosporales</taxon>
        <taxon>Corynesporascaceae</taxon>
        <taxon>Corynespora</taxon>
    </lineage>
</organism>
<gene>
    <name evidence="1" type="ORF">BS50DRAFT_570139</name>
</gene>
<keyword evidence="2" id="KW-1185">Reference proteome</keyword>
<dbReference type="EMBL" id="KZ678131">
    <property type="protein sequence ID" value="PSN70602.1"/>
    <property type="molecule type" value="Genomic_DNA"/>
</dbReference>
<evidence type="ECO:0000313" key="1">
    <source>
        <dbReference type="EMBL" id="PSN70602.1"/>
    </source>
</evidence>
<protein>
    <recommendedName>
        <fullName evidence="3">F-box domain-containing protein</fullName>
    </recommendedName>
</protein>
<evidence type="ECO:0008006" key="3">
    <source>
        <dbReference type="Google" id="ProtNLM"/>
    </source>
</evidence>
<dbReference type="PANTHER" id="PTHR38790:SF4">
    <property type="entry name" value="2EXR DOMAIN-CONTAINING PROTEIN"/>
    <property type="match status" value="1"/>
</dbReference>
<dbReference type="PANTHER" id="PTHR38790">
    <property type="entry name" value="2EXR DOMAIN-CONTAINING PROTEIN-RELATED"/>
    <property type="match status" value="1"/>
</dbReference>
<accession>A0A2T2NYV7</accession>
<proteinExistence type="predicted"/>
<dbReference type="OrthoDB" id="62952at2759"/>
<dbReference type="AlphaFoldDB" id="A0A2T2NYV7"/>
<sequence length="290" mass="33399">MAAASPLLSLPAELRNRIYHFYFSQPSTEAPPPISRSPLALPSTCRQLHRETRSLALPATTFKARCWRLFELQDRFRRVPPTILPKIRRLELALPIYAFQQQFNALQGLRLADAGVTEVEELFIQYEGRVVSEQLETSIIYRLEVVLWMTVATCHNERLSKIRIAHGGALRDHDIVQLFSRMSKLPLPFASTETWTTHPELEQGRFYLVKTGIRGEEQRRVLVLFGHTVREAEEYAKVKNQLSEGGILENVLARRPDINDAVELDHESLAYEIEQLSRSFRVELDSLAYF</sequence>
<name>A0A2T2NYV7_CORCC</name>
<evidence type="ECO:0000313" key="2">
    <source>
        <dbReference type="Proteomes" id="UP000240883"/>
    </source>
</evidence>
<dbReference type="Proteomes" id="UP000240883">
    <property type="component" value="Unassembled WGS sequence"/>
</dbReference>